<evidence type="ECO:0000313" key="3">
    <source>
        <dbReference type="EMBL" id="CAK0822295.1"/>
    </source>
</evidence>
<name>A0ABN9RV27_9DINO</name>
<dbReference type="Gene3D" id="2.130.10.10">
    <property type="entry name" value="YVTN repeat-like/Quinoprotein amine dehydrogenase"/>
    <property type="match status" value="2"/>
</dbReference>
<evidence type="ECO:0000256" key="1">
    <source>
        <dbReference type="PROSITE-ProRule" id="PRU00221"/>
    </source>
</evidence>
<dbReference type="InterPro" id="IPR015943">
    <property type="entry name" value="WD40/YVTN_repeat-like_dom_sf"/>
</dbReference>
<dbReference type="Pfam" id="PF00400">
    <property type="entry name" value="WD40"/>
    <property type="match status" value="1"/>
</dbReference>
<dbReference type="SMART" id="SM00320">
    <property type="entry name" value="WD40"/>
    <property type="match status" value="3"/>
</dbReference>
<reference evidence="3" key="1">
    <citation type="submission" date="2023-10" db="EMBL/GenBank/DDBJ databases">
        <authorList>
            <person name="Chen Y."/>
            <person name="Shah S."/>
            <person name="Dougan E. K."/>
            <person name="Thang M."/>
            <person name="Chan C."/>
        </authorList>
    </citation>
    <scope>NUCLEOTIDE SEQUENCE [LARGE SCALE GENOMIC DNA]</scope>
</reference>
<feature type="repeat" description="WD" evidence="1">
    <location>
        <begin position="177"/>
        <end position="218"/>
    </location>
</feature>
<dbReference type="Proteomes" id="UP001189429">
    <property type="component" value="Unassembled WGS sequence"/>
</dbReference>
<feature type="non-terminal residue" evidence="3">
    <location>
        <position position="1"/>
    </location>
</feature>
<keyword evidence="1" id="KW-0853">WD repeat</keyword>
<dbReference type="PANTHER" id="PTHR19879:SF1">
    <property type="entry name" value="CANNONBALL-RELATED"/>
    <property type="match status" value="1"/>
</dbReference>
<feature type="compositionally biased region" description="Low complexity" evidence="2">
    <location>
        <begin position="93"/>
        <end position="103"/>
    </location>
</feature>
<comment type="caution">
    <text evidence="3">The sequence shown here is derived from an EMBL/GenBank/DDBJ whole genome shotgun (WGS) entry which is preliminary data.</text>
</comment>
<protein>
    <submittedName>
        <fullName evidence="3">Uncharacterized protein</fullName>
    </submittedName>
</protein>
<feature type="region of interest" description="Disordered" evidence="2">
    <location>
        <begin position="60"/>
        <end position="103"/>
    </location>
</feature>
<dbReference type="PROSITE" id="PS50082">
    <property type="entry name" value="WD_REPEATS_2"/>
    <property type="match status" value="1"/>
</dbReference>
<keyword evidence="4" id="KW-1185">Reference proteome</keyword>
<gene>
    <name evidence="3" type="ORF">PCOR1329_LOCUS23354</name>
</gene>
<evidence type="ECO:0000313" key="4">
    <source>
        <dbReference type="Proteomes" id="UP001189429"/>
    </source>
</evidence>
<dbReference type="InterPro" id="IPR011041">
    <property type="entry name" value="Quinoprot_gluc/sorb_DH_b-prop"/>
</dbReference>
<proteinExistence type="predicted"/>
<evidence type="ECO:0000256" key="2">
    <source>
        <dbReference type="SAM" id="MobiDB-lite"/>
    </source>
</evidence>
<dbReference type="InterPro" id="IPR001680">
    <property type="entry name" value="WD40_rpt"/>
</dbReference>
<accession>A0ABN9RV27</accession>
<dbReference type="EMBL" id="CAUYUJ010007892">
    <property type="protein sequence ID" value="CAK0822295.1"/>
    <property type="molecule type" value="Genomic_DNA"/>
</dbReference>
<dbReference type="SUPFAM" id="SSF50952">
    <property type="entry name" value="Soluble quinoprotein glucose dehydrogenase"/>
    <property type="match status" value="1"/>
</dbReference>
<dbReference type="PROSITE" id="PS50294">
    <property type="entry name" value="WD_REPEATS_REGION"/>
    <property type="match status" value="1"/>
</dbReference>
<sequence>AAVGEWIAAHPRVQRERYELRRALLLEAAARDPRRRGVLQDRLDPRGTYQRARHAVALRRGVRRRPGAGADDEGAGGPAAGSRAQHSGGCAGAGPPSASTAASGRRPGVLFAGIHCIFQECSDAVSSLALSRESAALLAVGTRAGGILLLLTGAGRAPAASGPATTAGPVVGAPPRLSGHQGAVAQLDFSAGDRYLASGGADGIIRVWRTDGGDCVRELSAATAVSTVAFHPLNPSLLLYAAESRGLACVSVSAAGAARYLALGDVAAAAFHDAGTVAFAAAGGAVEVLQLHAERDWELSLWRSFPLEREGTAAAPPTPLGLTYTSWLREFGSAALLAACSDRAVRVFSWHGMASEREPAAGPSAWVDRILDAKGAGALCCRLVVRLPAAVRAAPGPAAFCGEGASHAVCGLADGSIAVVDLRTLRVAESLAAHGERVCALRAGASGGLLASGDAGGCVVVWGTTPAPQRQEGLAASALADAVLEIRSASGAAREVLAAALLDYGSVAE</sequence>
<organism evidence="3 4">
    <name type="scientific">Prorocentrum cordatum</name>
    <dbReference type="NCBI Taxonomy" id="2364126"/>
    <lineage>
        <taxon>Eukaryota</taxon>
        <taxon>Sar</taxon>
        <taxon>Alveolata</taxon>
        <taxon>Dinophyceae</taxon>
        <taxon>Prorocentrales</taxon>
        <taxon>Prorocentraceae</taxon>
        <taxon>Prorocentrum</taxon>
    </lineage>
</organism>
<dbReference type="PANTHER" id="PTHR19879">
    <property type="entry name" value="TRANSCRIPTION INITIATION FACTOR TFIID"/>
    <property type="match status" value="1"/>
</dbReference>